<feature type="transmembrane region" description="Helical" evidence="4">
    <location>
        <begin position="284"/>
        <end position="301"/>
    </location>
</feature>
<evidence type="ECO:0000256" key="3">
    <source>
        <dbReference type="ARBA" id="ARBA00023136"/>
    </source>
</evidence>
<dbReference type="PROSITE" id="PS50850">
    <property type="entry name" value="MFS"/>
    <property type="match status" value="1"/>
</dbReference>
<sequence length="404" mass="44260">MILKVKQRTIFIFLGVIIYMCLGSVYSWSIFRKPLEGLLNISSTESSLPYMTFLIFYALTMPLAGNFIEKYGPRNITLFGGAIVSLGWFLSSLANSIEMLTVTYGIIGGIGVGIVYGAPMAVSARWFPNKKGMAVGMTLSGFGLSPFVTAPISRLLIEHFGVFSSFRILSMAFLIIILIFALPLRFPDKEEEIEENISGNKDNSSDLPLMKVLKNRKFYILWICFAIGTFTGLMAIGISSPVAQEIIGLNPTMSAFSVALFAIFNGVGRPVFGVITDKIKFEKTAIISFGLIILASTIMLNSGEGNVIFYIISFSMFWFILGGWLAIAPTAVSNIFGAKNYARNYGFLFTAYGIGAVISSVTSGVIKDVFGSYIYVFYPTIGSAVIGILIVTLMLKEKKRVELK</sequence>
<organism evidence="6 7">
    <name type="scientific">Psychrilyobacter piezotolerans</name>
    <dbReference type="NCBI Taxonomy" id="2293438"/>
    <lineage>
        <taxon>Bacteria</taxon>
        <taxon>Fusobacteriati</taxon>
        <taxon>Fusobacteriota</taxon>
        <taxon>Fusobacteriia</taxon>
        <taxon>Fusobacteriales</taxon>
        <taxon>Fusobacteriaceae</taxon>
        <taxon>Psychrilyobacter</taxon>
    </lineage>
</organism>
<dbReference type="EMBL" id="QUAJ01000028">
    <property type="protein sequence ID" value="REI39903.1"/>
    <property type="molecule type" value="Genomic_DNA"/>
</dbReference>
<name>A0ABX9KEN9_9FUSO</name>
<comment type="caution">
    <text evidence="6">The sequence shown here is derived from an EMBL/GenBank/DDBJ whole genome shotgun (WGS) entry which is preliminary data.</text>
</comment>
<dbReference type="RefSeq" id="WP_114643283.1">
    <property type="nucleotide sequence ID" value="NZ_JAACIO010000027.1"/>
</dbReference>
<feature type="transmembrane region" description="Helical" evidence="4">
    <location>
        <begin position="252"/>
        <end position="272"/>
    </location>
</feature>
<dbReference type="PANTHER" id="PTHR11360">
    <property type="entry name" value="MONOCARBOXYLATE TRANSPORTER"/>
    <property type="match status" value="1"/>
</dbReference>
<evidence type="ECO:0000313" key="7">
    <source>
        <dbReference type="Proteomes" id="UP000263486"/>
    </source>
</evidence>
<evidence type="ECO:0000259" key="5">
    <source>
        <dbReference type="PROSITE" id="PS50850"/>
    </source>
</evidence>
<gene>
    <name evidence="6" type="ORF">DYH56_12855</name>
</gene>
<proteinExistence type="predicted"/>
<evidence type="ECO:0000256" key="4">
    <source>
        <dbReference type="SAM" id="Phobius"/>
    </source>
</evidence>
<feature type="transmembrane region" description="Helical" evidence="4">
    <location>
        <begin position="48"/>
        <end position="68"/>
    </location>
</feature>
<feature type="domain" description="Major facilitator superfamily (MFS) profile" evidence="5">
    <location>
        <begin position="8"/>
        <end position="399"/>
    </location>
</feature>
<dbReference type="Proteomes" id="UP000263486">
    <property type="component" value="Unassembled WGS sequence"/>
</dbReference>
<feature type="transmembrane region" description="Helical" evidence="4">
    <location>
        <begin position="372"/>
        <end position="395"/>
    </location>
</feature>
<dbReference type="InterPro" id="IPR011701">
    <property type="entry name" value="MFS"/>
</dbReference>
<feature type="transmembrane region" description="Helical" evidence="4">
    <location>
        <begin position="9"/>
        <end position="28"/>
    </location>
</feature>
<dbReference type="PANTHER" id="PTHR11360:SF304">
    <property type="entry name" value="MFS DOMAIN-CONTAINING PROTEIN"/>
    <property type="match status" value="1"/>
</dbReference>
<dbReference type="Pfam" id="PF07690">
    <property type="entry name" value="MFS_1"/>
    <property type="match status" value="1"/>
</dbReference>
<feature type="transmembrane region" description="Helical" evidence="4">
    <location>
        <begin position="344"/>
        <end position="366"/>
    </location>
</feature>
<reference evidence="6 7" key="1">
    <citation type="submission" date="2018-08" db="EMBL/GenBank/DDBJ databases">
        <title>Draft genome sequence of Psychrilyobacter sp. strain SD5 isolated from Black Sea water.</title>
        <authorList>
            <person name="Yadav S."/>
            <person name="Villanueva L."/>
            <person name="Damste J.S.S."/>
        </authorList>
    </citation>
    <scope>NUCLEOTIDE SEQUENCE [LARGE SCALE GENOMIC DNA]</scope>
    <source>
        <strain evidence="6 7">SD5</strain>
    </source>
</reference>
<keyword evidence="2 4" id="KW-1133">Transmembrane helix</keyword>
<feature type="transmembrane region" description="Helical" evidence="4">
    <location>
        <begin position="163"/>
        <end position="184"/>
    </location>
</feature>
<feature type="transmembrane region" description="Helical" evidence="4">
    <location>
        <begin position="134"/>
        <end position="157"/>
    </location>
</feature>
<feature type="transmembrane region" description="Helical" evidence="4">
    <location>
        <begin position="75"/>
        <end position="94"/>
    </location>
</feature>
<dbReference type="InterPro" id="IPR050327">
    <property type="entry name" value="Proton-linked_MCT"/>
</dbReference>
<dbReference type="SUPFAM" id="SSF103473">
    <property type="entry name" value="MFS general substrate transporter"/>
    <property type="match status" value="1"/>
</dbReference>
<evidence type="ECO:0000256" key="1">
    <source>
        <dbReference type="ARBA" id="ARBA00022692"/>
    </source>
</evidence>
<protein>
    <submittedName>
        <fullName evidence="6">MFS transporter</fullName>
    </submittedName>
</protein>
<evidence type="ECO:0000313" key="6">
    <source>
        <dbReference type="EMBL" id="REI39903.1"/>
    </source>
</evidence>
<feature type="transmembrane region" description="Helical" evidence="4">
    <location>
        <begin position="100"/>
        <end position="122"/>
    </location>
</feature>
<keyword evidence="1 4" id="KW-0812">Transmembrane</keyword>
<evidence type="ECO:0000256" key="2">
    <source>
        <dbReference type="ARBA" id="ARBA00022989"/>
    </source>
</evidence>
<keyword evidence="3 4" id="KW-0472">Membrane</keyword>
<keyword evidence="7" id="KW-1185">Reference proteome</keyword>
<feature type="transmembrane region" description="Helical" evidence="4">
    <location>
        <begin position="218"/>
        <end position="240"/>
    </location>
</feature>
<feature type="transmembrane region" description="Helical" evidence="4">
    <location>
        <begin position="307"/>
        <end position="332"/>
    </location>
</feature>
<dbReference type="InterPro" id="IPR020846">
    <property type="entry name" value="MFS_dom"/>
</dbReference>
<dbReference type="Gene3D" id="1.20.1250.20">
    <property type="entry name" value="MFS general substrate transporter like domains"/>
    <property type="match status" value="2"/>
</dbReference>
<dbReference type="CDD" id="cd17353">
    <property type="entry name" value="MFS_OFA_like"/>
    <property type="match status" value="1"/>
</dbReference>
<accession>A0ABX9KEN9</accession>
<dbReference type="InterPro" id="IPR036259">
    <property type="entry name" value="MFS_trans_sf"/>
</dbReference>